<keyword evidence="3" id="KW-1185">Reference proteome</keyword>
<organism evidence="2 3">
    <name type="scientific">Clathrus columnatus</name>
    <dbReference type="NCBI Taxonomy" id="1419009"/>
    <lineage>
        <taxon>Eukaryota</taxon>
        <taxon>Fungi</taxon>
        <taxon>Dikarya</taxon>
        <taxon>Basidiomycota</taxon>
        <taxon>Agaricomycotina</taxon>
        <taxon>Agaricomycetes</taxon>
        <taxon>Phallomycetidae</taxon>
        <taxon>Phallales</taxon>
        <taxon>Clathraceae</taxon>
        <taxon>Clathrus</taxon>
    </lineage>
</organism>
<evidence type="ECO:0000256" key="1">
    <source>
        <dbReference type="SAM" id="MobiDB-lite"/>
    </source>
</evidence>
<comment type="caution">
    <text evidence="2">The sequence shown here is derived from an EMBL/GenBank/DDBJ whole genome shotgun (WGS) entry which is preliminary data.</text>
</comment>
<sequence length="178" mass="19765">MNSSIQMISEELVQSVSQGTIQVEVYIAAFAYLPILGLVENVAIVLSDVLAFLVVIRQVWGLWKEKRRLHLQAGKDFVTLLLQQGILRFSLSAILICEFSLDLRQRNTTPRSLLNQSALELPDLNLSSQDNLVRSIQFILGRFQERMIADMGERSGPVGVEASEGPDQLEGGPDLEAV</sequence>
<dbReference type="Proteomes" id="UP001050691">
    <property type="component" value="Unassembled WGS sequence"/>
</dbReference>
<feature type="region of interest" description="Disordered" evidence="1">
    <location>
        <begin position="155"/>
        <end position="178"/>
    </location>
</feature>
<dbReference type="AlphaFoldDB" id="A0AAV5ABB9"/>
<name>A0AAV5ABB9_9AGAM</name>
<gene>
    <name evidence="2" type="ORF">Clacol_005001</name>
</gene>
<evidence type="ECO:0000313" key="3">
    <source>
        <dbReference type="Proteomes" id="UP001050691"/>
    </source>
</evidence>
<dbReference type="EMBL" id="BPWL01000005">
    <property type="protein sequence ID" value="GJJ10773.1"/>
    <property type="molecule type" value="Genomic_DNA"/>
</dbReference>
<accession>A0AAV5ABB9</accession>
<protein>
    <submittedName>
        <fullName evidence="2">Uncharacterized protein</fullName>
    </submittedName>
</protein>
<reference evidence="2" key="1">
    <citation type="submission" date="2021-10" db="EMBL/GenBank/DDBJ databases">
        <title>De novo Genome Assembly of Clathrus columnatus (Basidiomycota, Fungi) Using Illumina and Nanopore Sequence Data.</title>
        <authorList>
            <person name="Ogiso-Tanaka E."/>
            <person name="Itagaki H."/>
            <person name="Hosoya T."/>
            <person name="Hosaka K."/>
        </authorList>
    </citation>
    <scope>NUCLEOTIDE SEQUENCE</scope>
    <source>
        <strain evidence="2">MO-923</strain>
    </source>
</reference>
<evidence type="ECO:0000313" key="2">
    <source>
        <dbReference type="EMBL" id="GJJ10773.1"/>
    </source>
</evidence>
<proteinExistence type="predicted"/>